<sequence>MKFSITLLAVLATFAMASPKVVGEMEVRQFDCSTCGCSSSDACTFDVSLHLVLGVSNCWQDTNMDKCNSAANKRTIRTIRDYRDGLKGRGSFSSLYGVLDQSLSSADEKRVPIVID</sequence>
<gene>
    <name evidence="2" type="ORF">LY89DRAFT_674947</name>
</gene>
<feature type="chain" id="PRO_5008267463" evidence="1">
    <location>
        <begin position="24"/>
        <end position="116"/>
    </location>
</feature>
<evidence type="ECO:0000256" key="1">
    <source>
        <dbReference type="SAM" id="SignalP"/>
    </source>
</evidence>
<proteinExistence type="predicted"/>
<accession>A0A194WS88</accession>
<dbReference type="KEGG" id="psco:LY89DRAFT_674947"/>
<organism evidence="2 3">
    <name type="scientific">Mollisia scopiformis</name>
    <name type="common">Conifer needle endophyte fungus</name>
    <name type="synonym">Phialocephala scopiformis</name>
    <dbReference type="NCBI Taxonomy" id="149040"/>
    <lineage>
        <taxon>Eukaryota</taxon>
        <taxon>Fungi</taxon>
        <taxon>Dikarya</taxon>
        <taxon>Ascomycota</taxon>
        <taxon>Pezizomycotina</taxon>
        <taxon>Leotiomycetes</taxon>
        <taxon>Helotiales</taxon>
        <taxon>Mollisiaceae</taxon>
        <taxon>Mollisia</taxon>
    </lineage>
</organism>
<dbReference type="Proteomes" id="UP000070700">
    <property type="component" value="Unassembled WGS sequence"/>
</dbReference>
<reference evidence="2 3" key="1">
    <citation type="submission" date="2015-10" db="EMBL/GenBank/DDBJ databases">
        <title>Full genome of DAOMC 229536 Phialocephala scopiformis, a fungal endophyte of spruce producing the potent anti-insectan compound rugulosin.</title>
        <authorList>
            <consortium name="DOE Joint Genome Institute"/>
            <person name="Walker A.K."/>
            <person name="Frasz S.L."/>
            <person name="Seifert K.A."/>
            <person name="Miller J.D."/>
            <person name="Mondo S.J."/>
            <person name="Labutti K."/>
            <person name="Lipzen A."/>
            <person name="Dockter R."/>
            <person name="Kennedy M."/>
            <person name="Grigoriev I.V."/>
            <person name="Spatafora J.W."/>
        </authorList>
    </citation>
    <scope>NUCLEOTIDE SEQUENCE [LARGE SCALE GENOMIC DNA]</scope>
    <source>
        <strain evidence="2 3">CBS 120377</strain>
    </source>
</reference>
<dbReference type="RefSeq" id="XP_018065190.1">
    <property type="nucleotide sequence ID" value="XM_018213474.1"/>
</dbReference>
<evidence type="ECO:0000313" key="3">
    <source>
        <dbReference type="Proteomes" id="UP000070700"/>
    </source>
</evidence>
<dbReference type="AlphaFoldDB" id="A0A194WS88"/>
<keyword evidence="3" id="KW-1185">Reference proteome</keyword>
<dbReference type="EMBL" id="KQ947428">
    <property type="protein sequence ID" value="KUJ10835.1"/>
    <property type="molecule type" value="Genomic_DNA"/>
</dbReference>
<name>A0A194WS88_MOLSC</name>
<dbReference type="OrthoDB" id="5239202at2759"/>
<keyword evidence="1" id="KW-0732">Signal</keyword>
<feature type="signal peptide" evidence="1">
    <location>
        <begin position="1"/>
        <end position="23"/>
    </location>
</feature>
<dbReference type="InParanoid" id="A0A194WS88"/>
<dbReference type="GeneID" id="28823200"/>
<evidence type="ECO:0000313" key="2">
    <source>
        <dbReference type="EMBL" id="KUJ10835.1"/>
    </source>
</evidence>
<protein>
    <submittedName>
        <fullName evidence="2">Uncharacterized protein</fullName>
    </submittedName>
</protein>